<dbReference type="GO" id="GO:0097149">
    <property type="term" value="C:centralspindlin complex"/>
    <property type="evidence" value="ECO:0007669"/>
    <property type="project" value="TreeGrafter"/>
</dbReference>
<dbReference type="GO" id="GO:0007283">
    <property type="term" value="P:spermatogenesis"/>
    <property type="evidence" value="ECO:0007669"/>
    <property type="project" value="UniProtKB-KW"/>
</dbReference>
<dbReference type="GO" id="GO:0030154">
    <property type="term" value="P:cell differentiation"/>
    <property type="evidence" value="ECO:0007669"/>
    <property type="project" value="UniProtKB-KW"/>
</dbReference>
<dbReference type="AlphaFoldDB" id="A0A9P0DDY7"/>
<dbReference type="Gene3D" id="1.10.555.10">
    <property type="entry name" value="Rho GTPase activation protein"/>
    <property type="match status" value="1"/>
</dbReference>
<evidence type="ECO:0000259" key="10">
    <source>
        <dbReference type="PROSITE" id="PS50081"/>
    </source>
</evidence>
<organism evidence="12 13">
    <name type="scientific">Ceutorhynchus assimilis</name>
    <name type="common">cabbage seed weevil</name>
    <dbReference type="NCBI Taxonomy" id="467358"/>
    <lineage>
        <taxon>Eukaryota</taxon>
        <taxon>Metazoa</taxon>
        <taxon>Ecdysozoa</taxon>
        <taxon>Arthropoda</taxon>
        <taxon>Hexapoda</taxon>
        <taxon>Insecta</taxon>
        <taxon>Pterygota</taxon>
        <taxon>Neoptera</taxon>
        <taxon>Endopterygota</taxon>
        <taxon>Coleoptera</taxon>
        <taxon>Polyphaga</taxon>
        <taxon>Cucujiformia</taxon>
        <taxon>Curculionidae</taxon>
        <taxon>Ceutorhynchinae</taxon>
        <taxon>Ceutorhynchus</taxon>
    </lineage>
</organism>
<keyword evidence="8" id="KW-0175">Coiled coil</keyword>
<feature type="domain" description="Rho-GAP" evidence="11">
    <location>
        <begin position="402"/>
        <end position="584"/>
    </location>
</feature>
<dbReference type="GO" id="GO:0005634">
    <property type="term" value="C:nucleus"/>
    <property type="evidence" value="ECO:0007669"/>
    <property type="project" value="TreeGrafter"/>
</dbReference>
<keyword evidence="7" id="KW-0744">Spermatogenesis</keyword>
<dbReference type="CDD" id="cd04382">
    <property type="entry name" value="RhoGAP_MgcRacGAP"/>
    <property type="match status" value="1"/>
</dbReference>
<evidence type="ECO:0000256" key="7">
    <source>
        <dbReference type="ARBA" id="ARBA00022871"/>
    </source>
</evidence>
<keyword evidence="6" id="KW-0862">Zinc</keyword>
<dbReference type="PANTHER" id="PTHR46199">
    <property type="entry name" value="RAC GTPASE-ACTIVATING PROTEIN 1"/>
    <property type="match status" value="1"/>
</dbReference>
<dbReference type="GO" id="GO:0051256">
    <property type="term" value="P:mitotic spindle midzone assembly"/>
    <property type="evidence" value="ECO:0007669"/>
    <property type="project" value="TreeGrafter"/>
</dbReference>
<dbReference type="CDD" id="cd20821">
    <property type="entry name" value="C1_MgcRacGAP"/>
    <property type="match status" value="1"/>
</dbReference>
<evidence type="ECO:0000256" key="4">
    <source>
        <dbReference type="ARBA" id="ARBA00022771"/>
    </source>
</evidence>
<dbReference type="OrthoDB" id="2218807at2759"/>
<feature type="domain" description="Phorbol-ester/DAG-type" evidence="10">
    <location>
        <begin position="332"/>
        <end position="381"/>
    </location>
</feature>
<evidence type="ECO:0000256" key="8">
    <source>
        <dbReference type="SAM" id="Coils"/>
    </source>
</evidence>
<protein>
    <recommendedName>
        <fullName evidence="14">Rac GTPase-activating protein 1</fullName>
    </recommendedName>
</protein>
<dbReference type="Proteomes" id="UP001152799">
    <property type="component" value="Chromosome 4"/>
</dbReference>
<dbReference type="SUPFAM" id="SSF48350">
    <property type="entry name" value="GTPase activation domain, GAP"/>
    <property type="match status" value="1"/>
</dbReference>
<evidence type="ECO:0000256" key="9">
    <source>
        <dbReference type="SAM" id="MobiDB-lite"/>
    </source>
</evidence>
<dbReference type="SMART" id="SM00109">
    <property type="entry name" value="C1"/>
    <property type="match status" value="1"/>
</dbReference>
<dbReference type="PROSITE" id="PS50238">
    <property type="entry name" value="RHOGAP"/>
    <property type="match status" value="1"/>
</dbReference>
<dbReference type="PANTHER" id="PTHR46199:SF3">
    <property type="entry name" value="RAC GTPASE-ACTIVATING PROTEIN 1"/>
    <property type="match status" value="1"/>
</dbReference>
<feature type="region of interest" description="Disordered" evidence="9">
    <location>
        <begin position="1"/>
        <end position="43"/>
    </location>
</feature>
<keyword evidence="13" id="KW-1185">Reference proteome</keyword>
<evidence type="ECO:0000256" key="5">
    <source>
        <dbReference type="ARBA" id="ARBA00022782"/>
    </source>
</evidence>
<dbReference type="PROSITE" id="PS50081">
    <property type="entry name" value="ZF_DAG_PE_2"/>
    <property type="match status" value="1"/>
</dbReference>
<evidence type="ECO:0000259" key="11">
    <source>
        <dbReference type="PROSITE" id="PS50238"/>
    </source>
</evidence>
<dbReference type="GO" id="GO:0030496">
    <property type="term" value="C:midbody"/>
    <property type="evidence" value="ECO:0007669"/>
    <property type="project" value="TreeGrafter"/>
</dbReference>
<dbReference type="GO" id="GO:0051233">
    <property type="term" value="C:spindle midzone"/>
    <property type="evidence" value="ECO:0007669"/>
    <property type="project" value="TreeGrafter"/>
</dbReference>
<evidence type="ECO:0008006" key="14">
    <source>
        <dbReference type="Google" id="ProtNLM"/>
    </source>
</evidence>
<dbReference type="GO" id="GO:0007266">
    <property type="term" value="P:Rho protein signal transduction"/>
    <property type="evidence" value="ECO:0007669"/>
    <property type="project" value="TreeGrafter"/>
</dbReference>
<dbReference type="InterPro" id="IPR000198">
    <property type="entry name" value="RhoGAP_dom"/>
</dbReference>
<proteinExistence type="predicted"/>
<dbReference type="EMBL" id="OU892280">
    <property type="protein sequence ID" value="CAH1130082.1"/>
    <property type="molecule type" value="Genomic_DNA"/>
</dbReference>
<keyword evidence="4" id="KW-0863">Zinc-finger</keyword>
<evidence type="ECO:0000256" key="6">
    <source>
        <dbReference type="ARBA" id="ARBA00022833"/>
    </source>
</evidence>
<evidence type="ECO:0000256" key="2">
    <source>
        <dbReference type="ARBA" id="ARBA00022473"/>
    </source>
</evidence>
<dbReference type="InterPro" id="IPR002219">
    <property type="entry name" value="PKC_DAG/PE"/>
</dbReference>
<dbReference type="SMART" id="SM00324">
    <property type="entry name" value="RhoGAP"/>
    <property type="match status" value="1"/>
</dbReference>
<evidence type="ECO:0000256" key="1">
    <source>
        <dbReference type="ARBA" id="ARBA00022468"/>
    </source>
</evidence>
<dbReference type="GO" id="GO:0000281">
    <property type="term" value="P:mitotic cytokinesis"/>
    <property type="evidence" value="ECO:0007669"/>
    <property type="project" value="TreeGrafter"/>
</dbReference>
<dbReference type="PROSITE" id="PS00479">
    <property type="entry name" value="ZF_DAG_PE_1"/>
    <property type="match status" value="1"/>
</dbReference>
<reference evidence="12" key="1">
    <citation type="submission" date="2022-01" db="EMBL/GenBank/DDBJ databases">
        <authorList>
            <person name="King R."/>
        </authorList>
    </citation>
    <scope>NUCLEOTIDE SEQUENCE</scope>
</reference>
<dbReference type="GO" id="GO:0032154">
    <property type="term" value="C:cleavage furrow"/>
    <property type="evidence" value="ECO:0007669"/>
    <property type="project" value="TreeGrafter"/>
</dbReference>
<dbReference type="GO" id="GO:0005096">
    <property type="term" value="F:GTPase activator activity"/>
    <property type="evidence" value="ECO:0007669"/>
    <property type="project" value="UniProtKB-KW"/>
</dbReference>
<evidence type="ECO:0000256" key="3">
    <source>
        <dbReference type="ARBA" id="ARBA00022723"/>
    </source>
</evidence>
<sequence length="634" mass="71662">MSDSQFKTPLSHHTKQSNDAGYTPRPMIEKSDSEESTNSEGSYGSTNDLTVIALFDDLIRLFRYKRDKKTEESFLNFAEESKLMFDKYLEAVQECQRLRLMLDIKVQDGIETERRVNTARHFLDEEKKKTQRVLREKEELEEQLDQVRELLFKDNRVKIGDDAKAKLSFLNNKADNKHGYNNNNLSCIQEINSTGSMLSDYSVSRSEDDLDLSRHGNPKWKKHRASTGGDPPPKKRRSSTNKVIEIGLTDTVRATTTVTVNKKGPITATSIIESIPKSDNGFVSDEARPSTDDGIGSTAPSGPPPNLVFESWAKNGTPGKNMRNSNKPEYRQHNFQPRNVVLPDSCVCCEKRIRFGKSSLKCKECRSICHYECKDLLPLPCVPVGNTPNHKNILGVISDYTPTIPPMVPALIVHCTNEIELRGLNELGLYRISASEKDVKSLKEKFLKGRGSPTISQIDIHVLCGCVKDFLRNLTEPVVTYALWHDFARAVDTRDTQDTVPALYHCISQLAQPNRDTLAYMIMHLQKISEAPECKMPIENLAKVFGPTLVGFSSDNPSRDCLLTETRLQIQIVDQLIRLPSDYWSTFINMPQQPTIGRLQQTPSTDSLLRPTGRFFTPKSKKRFATPPAYKNAF</sequence>
<dbReference type="Pfam" id="PF00620">
    <property type="entry name" value="RhoGAP"/>
    <property type="match status" value="1"/>
</dbReference>
<keyword evidence="2" id="KW-0217">Developmental protein</keyword>
<dbReference type="InterPro" id="IPR046349">
    <property type="entry name" value="C1-like_sf"/>
</dbReference>
<gene>
    <name evidence="12" type="ORF">CEUTPL_LOCUS8728</name>
</gene>
<dbReference type="GO" id="GO:0008270">
    <property type="term" value="F:zinc ion binding"/>
    <property type="evidence" value="ECO:0007669"/>
    <property type="project" value="UniProtKB-KW"/>
</dbReference>
<feature type="compositionally biased region" description="Basic residues" evidence="9">
    <location>
        <begin position="216"/>
        <end position="225"/>
    </location>
</feature>
<keyword evidence="1" id="KW-0343">GTPase activation</keyword>
<accession>A0A9P0DDY7</accession>
<feature type="region of interest" description="Disordered" evidence="9">
    <location>
        <begin position="208"/>
        <end position="242"/>
    </location>
</feature>
<keyword evidence="5" id="KW-0221">Differentiation</keyword>
<dbReference type="Pfam" id="PF00130">
    <property type="entry name" value="C1_1"/>
    <property type="match status" value="1"/>
</dbReference>
<dbReference type="InterPro" id="IPR008936">
    <property type="entry name" value="Rho_GTPase_activation_prot"/>
</dbReference>
<name>A0A9P0DDY7_9CUCU</name>
<feature type="coiled-coil region" evidence="8">
    <location>
        <begin position="123"/>
        <end position="157"/>
    </location>
</feature>
<dbReference type="FunFam" id="3.30.60.20:FF:000033">
    <property type="entry name" value="Rac GTPase-activating protein 1"/>
    <property type="match status" value="1"/>
</dbReference>
<evidence type="ECO:0000313" key="13">
    <source>
        <dbReference type="Proteomes" id="UP001152799"/>
    </source>
</evidence>
<feature type="region of interest" description="Disordered" evidence="9">
    <location>
        <begin position="277"/>
        <end position="331"/>
    </location>
</feature>
<dbReference type="Gene3D" id="3.30.60.20">
    <property type="match status" value="1"/>
</dbReference>
<evidence type="ECO:0000313" key="12">
    <source>
        <dbReference type="EMBL" id="CAH1130082.1"/>
    </source>
</evidence>
<keyword evidence="3" id="KW-0479">Metal-binding</keyword>
<dbReference type="SUPFAM" id="SSF57889">
    <property type="entry name" value="Cysteine-rich domain"/>
    <property type="match status" value="1"/>
</dbReference>